<keyword evidence="3" id="KW-1185">Reference proteome</keyword>
<dbReference type="AlphaFoldDB" id="A0A380LQE4"/>
<dbReference type="PANTHER" id="PTHR33408:SF2">
    <property type="entry name" value="TRANSPOSASE DDE DOMAIN-CONTAINING PROTEIN"/>
    <property type="match status" value="1"/>
</dbReference>
<sequence length="272" mass="32453">MKEARDTEYQFDEETGEEIEVEVRPTKHIKQSRTDPESGLFHKGEKERCFAYSHQTFCDRHGFVVRFKTVPGNVHDSVSFFDVYPVLSEKFKGKIQNLVLDAGYVTPAICRAVLQAGQKLYVPYKRPMTKKGFFRKYDYVYDEAYDCYICPQIKLLEYVTTNRNGYREYKSDPKDCESCPFLSRCTQSGNHQKTVTRHIWEAYKEEVNELRYTPEWKEIYPQRKETIERVFADSKEQHNLRYTRLRGLMKNEHQVSLIFAFHNLKRMARWTQ</sequence>
<evidence type="ECO:0000259" key="1">
    <source>
        <dbReference type="Pfam" id="PF13751"/>
    </source>
</evidence>
<dbReference type="Pfam" id="PF13751">
    <property type="entry name" value="DDE_Tnp_1_6"/>
    <property type="match status" value="1"/>
</dbReference>
<name>A0A380LQE4_9FIRM</name>
<feature type="domain" description="Transposase DDE" evidence="1">
    <location>
        <begin position="149"/>
        <end position="268"/>
    </location>
</feature>
<dbReference type="Proteomes" id="UP000255523">
    <property type="component" value="Unassembled WGS sequence"/>
</dbReference>
<gene>
    <name evidence="2" type="ORF">NCTC11087_01737</name>
</gene>
<evidence type="ECO:0000313" key="3">
    <source>
        <dbReference type="Proteomes" id="UP000255523"/>
    </source>
</evidence>
<dbReference type="PANTHER" id="PTHR33408">
    <property type="entry name" value="TRANSPOSASE"/>
    <property type="match status" value="1"/>
</dbReference>
<dbReference type="EMBL" id="UHFX01000003">
    <property type="protein sequence ID" value="SUO04810.1"/>
    <property type="molecule type" value="Genomic_DNA"/>
</dbReference>
<accession>A0A380LQE4</accession>
<dbReference type="InterPro" id="IPR025668">
    <property type="entry name" value="Tnp_DDE_dom"/>
</dbReference>
<evidence type="ECO:0000313" key="2">
    <source>
        <dbReference type="EMBL" id="SUO04810.1"/>
    </source>
</evidence>
<reference evidence="2 3" key="1">
    <citation type="submission" date="2018-06" db="EMBL/GenBank/DDBJ databases">
        <authorList>
            <consortium name="Pathogen Informatics"/>
            <person name="Doyle S."/>
        </authorList>
    </citation>
    <scope>NUCLEOTIDE SEQUENCE [LARGE SCALE GENOMIC DNA]</scope>
    <source>
        <strain evidence="2 3">NCTC11087</strain>
    </source>
</reference>
<protein>
    <submittedName>
        <fullName evidence="2">Transposase</fullName>
    </submittedName>
</protein>
<proteinExistence type="predicted"/>
<organism evidence="2 3">
    <name type="scientific">Faecalicoccus pleomorphus</name>
    <dbReference type="NCBI Taxonomy" id="1323"/>
    <lineage>
        <taxon>Bacteria</taxon>
        <taxon>Bacillati</taxon>
        <taxon>Bacillota</taxon>
        <taxon>Erysipelotrichia</taxon>
        <taxon>Erysipelotrichales</taxon>
        <taxon>Erysipelotrichaceae</taxon>
        <taxon>Faecalicoccus</taxon>
    </lineage>
</organism>